<evidence type="ECO:0008006" key="14">
    <source>
        <dbReference type="Google" id="ProtNLM"/>
    </source>
</evidence>
<keyword evidence="5 11" id="KW-0812">Transmembrane</keyword>
<comment type="function">
    <text evidence="1">General regulator of phagocytosis. Required to uptake Gram negative bacterium by macrophages.</text>
</comment>
<name>A0AAV6UBX2_9ARAC</name>
<keyword evidence="7" id="KW-0333">Golgi apparatus</keyword>
<comment type="subcellular location">
    <subcellularLocation>
        <location evidence="4">Golgi apparatus</location>
    </subcellularLocation>
    <subcellularLocation>
        <location evidence="2">Membrane</location>
        <topology evidence="2">Single-pass membrane protein</topology>
    </subcellularLocation>
    <subcellularLocation>
        <location evidence="3">Mitochondrion</location>
    </subcellularLocation>
</comment>
<dbReference type="GO" id="GO:0016020">
    <property type="term" value="C:membrane"/>
    <property type="evidence" value="ECO:0007669"/>
    <property type="project" value="UniProtKB-SubCell"/>
</dbReference>
<evidence type="ECO:0000256" key="7">
    <source>
        <dbReference type="ARBA" id="ARBA00023034"/>
    </source>
</evidence>
<keyword evidence="8" id="KW-0496">Mitochondrion</keyword>
<gene>
    <name evidence="12" type="ORF">JTE90_008834</name>
</gene>
<evidence type="ECO:0000313" key="13">
    <source>
        <dbReference type="Proteomes" id="UP000827092"/>
    </source>
</evidence>
<evidence type="ECO:0000256" key="3">
    <source>
        <dbReference type="ARBA" id="ARBA00004173"/>
    </source>
</evidence>
<evidence type="ECO:0000256" key="4">
    <source>
        <dbReference type="ARBA" id="ARBA00004555"/>
    </source>
</evidence>
<evidence type="ECO:0000313" key="12">
    <source>
        <dbReference type="EMBL" id="KAG8181358.1"/>
    </source>
</evidence>
<evidence type="ECO:0000256" key="6">
    <source>
        <dbReference type="ARBA" id="ARBA00022989"/>
    </source>
</evidence>
<organism evidence="12 13">
    <name type="scientific">Oedothorax gibbosus</name>
    <dbReference type="NCBI Taxonomy" id="931172"/>
    <lineage>
        <taxon>Eukaryota</taxon>
        <taxon>Metazoa</taxon>
        <taxon>Ecdysozoa</taxon>
        <taxon>Arthropoda</taxon>
        <taxon>Chelicerata</taxon>
        <taxon>Arachnida</taxon>
        <taxon>Araneae</taxon>
        <taxon>Araneomorphae</taxon>
        <taxon>Entelegynae</taxon>
        <taxon>Araneoidea</taxon>
        <taxon>Linyphiidae</taxon>
        <taxon>Erigoninae</taxon>
        <taxon>Oedothorax</taxon>
    </lineage>
</organism>
<dbReference type="PANTHER" id="PTHR21425">
    <property type="entry name" value="NICE-3"/>
    <property type="match status" value="1"/>
</dbReference>
<dbReference type="PANTHER" id="PTHR21425:SF2">
    <property type="entry name" value="PROTEIN C1ORF43"/>
    <property type="match status" value="1"/>
</dbReference>
<evidence type="ECO:0000256" key="2">
    <source>
        <dbReference type="ARBA" id="ARBA00004167"/>
    </source>
</evidence>
<keyword evidence="13" id="KW-1185">Reference proteome</keyword>
<dbReference type="Pfam" id="PF07406">
    <property type="entry name" value="NICE-3"/>
    <property type="match status" value="1"/>
</dbReference>
<dbReference type="EMBL" id="JAFNEN010000519">
    <property type="protein sequence ID" value="KAG8181358.1"/>
    <property type="molecule type" value="Genomic_DNA"/>
</dbReference>
<dbReference type="GO" id="GO:0005794">
    <property type="term" value="C:Golgi apparatus"/>
    <property type="evidence" value="ECO:0007669"/>
    <property type="project" value="UniProtKB-SubCell"/>
</dbReference>
<comment type="caution">
    <text evidence="12">The sequence shown here is derived from an EMBL/GenBank/DDBJ whole genome shotgun (WGS) entry which is preliminary data.</text>
</comment>
<proteinExistence type="predicted"/>
<keyword evidence="6 11" id="KW-1133">Transmembrane helix</keyword>
<evidence type="ECO:0000256" key="11">
    <source>
        <dbReference type="SAM" id="Phobius"/>
    </source>
</evidence>
<evidence type="ECO:0000256" key="5">
    <source>
        <dbReference type="ARBA" id="ARBA00022692"/>
    </source>
</evidence>
<feature type="transmembrane region" description="Helical" evidence="11">
    <location>
        <begin position="6"/>
        <end position="28"/>
    </location>
</feature>
<evidence type="ECO:0000256" key="9">
    <source>
        <dbReference type="ARBA" id="ARBA00023136"/>
    </source>
</evidence>
<evidence type="ECO:0000256" key="10">
    <source>
        <dbReference type="SAM" id="MobiDB-lite"/>
    </source>
</evidence>
<keyword evidence="9 11" id="KW-0472">Membrane</keyword>
<reference evidence="12 13" key="1">
    <citation type="journal article" date="2022" name="Nat. Ecol. Evol.">
        <title>A masculinizing supergene underlies an exaggerated male reproductive morph in a spider.</title>
        <authorList>
            <person name="Hendrickx F."/>
            <person name="De Corte Z."/>
            <person name="Sonet G."/>
            <person name="Van Belleghem S.M."/>
            <person name="Kostlbacher S."/>
            <person name="Vangestel C."/>
        </authorList>
    </citation>
    <scope>NUCLEOTIDE SEQUENCE [LARGE SCALE GENOMIC DNA]</scope>
    <source>
        <strain evidence="12">W744_W776</strain>
    </source>
</reference>
<feature type="region of interest" description="Disordered" evidence="10">
    <location>
        <begin position="182"/>
        <end position="241"/>
    </location>
</feature>
<dbReference type="Proteomes" id="UP000827092">
    <property type="component" value="Unassembled WGS sequence"/>
</dbReference>
<accession>A0AAV6UBX2</accession>
<evidence type="ECO:0000256" key="1">
    <source>
        <dbReference type="ARBA" id="ARBA00002620"/>
    </source>
</evidence>
<sequence>MTDPLSGIAIIICIAFGVLTFLLLFIFANRQIKRFSLKSKCGPHTPIAQDAPKHIQLEINRRLDIVKNIAYQPPLIKKSDEIYFSDENSNERPCHLYRMKALDSIGRLDSAITAADPSKIRPYHQDYRVYLIRLFQCGLLGQLEIPIIHRYADLYELARHEPQEFSEEHYLEFMDLMSQIQQSIGSRSNRRPPSASKSTSPAHGPETSRHFTNGNVPAVPSCLQVETSPEDETKDTYETAV</sequence>
<dbReference type="AlphaFoldDB" id="A0AAV6UBX2"/>
<evidence type="ECO:0000256" key="8">
    <source>
        <dbReference type="ARBA" id="ARBA00023128"/>
    </source>
</evidence>
<dbReference type="GO" id="GO:0005739">
    <property type="term" value="C:mitochondrion"/>
    <property type="evidence" value="ECO:0007669"/>
    <property type="project" value="UniProtKB-SubCell"/>
</dbReference>
<protein>
    <recommendedName>
        <fullName evidence="14">Defect at low temperature protein 1</fullName>
    </recommendedName>
</protein>
<dbReference type="InterPro" id="IPR010876">
    <property type="entry name" value="C1orf43"/>
</dbReference>